<sequence>MNKTRLVTASMIAGSLLFSHAALAAEQGITGQYEKNEQTRMQLQKLPAPVADTMFKLLKYMPELETMGMEINVEDLPDSKKKVYGVMFNKKEAEEYKDLYATTNISEDGILYDFHQYDSIHKSETRPSDSVAKEKSLAFLKLMMGDERAYVLQGISTGGQTSIDKDGNREVTKYASVRFFPLIHGIPLTNRNSIQIDIDKNGRVASWFNNDEDIQENAFPQPIHTITEKEAEKAFLEAASASLSYNEAEFVRIGDTKAEHITRPVLKYMIDTQAIDALTGKPVKNKVKDLYQEKVVSVQGKGKKLSVTSEKEAADLLKTELAIDVAGLELHKDGDGIEQTKVYQWRKNDDVSYVVQTTATGDVVHFGAFLNEKVKKEESITRTEAASRALTFLQTYLPSHIKELQMSYREQEKSDDWVDESKLPPDHVMLISFREMKDNIPIDSRSYNIYVDTSTGKVVGIFMESMLGKIELPDGNDRVSPQQAVKAYVEKYPLTLQYVWPSILNQKADKPLLVYAPLAGYEGQYVDAITGKVEQAER</sequence>
<dbReference type="EMBL" id="FNED01000001">
    <property type="protein sequence ID" value="SDH94918.1"/>
    <property type="molecule type" value="Genomic_DNA"/>
</dbReference>
<keyword evidence="5" id="KW-1185">Reference proteome</keyword>
<dbReference type="Pfam" id="PF16244">
    <property type="entry name" value="DUF4901"/>
    <property type="match status" value="1"/>
</dbReference>
<dbReference type="Proteomes" id="UP000037269">
    <property type="component" value="Unassembled WGS sequence"/>
</dbReference>
<evidence type="ECO:0000256" key="1">
    <source>
        <dbReference type="SAM" id="SignalP"/>
    </source>
</evidence>
<reference evidence="4 6" key="2">
    <citation type="submission" date="2016-10" db="EMBL/GenBank/DDBJ databases">
        <authorList>
            <person name="de Groot N.N."/>
        </authorList>
    </citation>
    <scope>NUCLEOTIDE SEQUENCE [LARGE SCALE GENOMIC DNA]</scope>
    <source>
        <strain evidence="4 6">DSM 2895</strain>
    </source>
</reference>
<evidence type="ECO:0000313" key="5">
    <source>
        <dbReference type="Proteomes" id="UP000037269"/>
    </source>
</evidence>
<gene>
    <name evidence="3" type="ORF">AF333_22725</name>
    <name evidence="4" type="ORF">SAMN04487909_10112</name>
</gene>
<protein>
    <recommendedName>
        <fullName evidence="2">YcdB/YcdC repeated domain-containing protein</fullName>
    </recommendedName>
</protein>
<dbReference type="AlphaFoldDB" id="A0A0D1XBE1"/>
<accession>A0A0D1XBE1</accession>
<dbReference type="InterPro" id="IPR032599">
    <property type="entry name" value="YcdB/YcdC_rep_domain"/>
</dbReference>
<evidence type="ECO:0000313" key="3">
    <source>
        <dbReference type="EMBL" id="KON97826.1"/>
    </source>
</evidence>
<reference evidence="3 5" key="1">
    <citation type="submission" date="2015-07" db="EMBL/GenBank/DDBJ databases">
        <title>Fjat-14205 dsm 2895.</title>
        <authorList>
            <person name="Liu B."/>
            <person name="Wang J."/>
            <person name="Zhu Y."/>
            <person name="Liu G."/>
            <person name="Chen Q."/>
            <person name="Chen Z."/>
            <person name="Lan J."/>
            <person name="Che J."/>
            <person name="Ge C."/>
            <person name="Shi H."/>
            <person name="Pan Z."/>
            <person name="Liu X."/>
        </authorList>
    </citation>
    <scope>NUCLEOTIDE SEQUENCE [LARGE SCALE GENOMIC DNA]</scope>
    <source>
        <strain evidence="3 5">DSM 2895</strain>
    </source>
</reference>
<dbReference type="PATRIC" id="fig|47500.8.peg.3054"/>
<evidence type="ECO:0000259" key="2">
    <source>
        <dbReference type="Pfam" id="PF16244"/>
    </source>
</evidence>
<name>A0A0D1XBE1_ANEMI</name>
<dbReference type="Proteomes" id="UP000182836">
    <property type="component" value="Unassembled WGS sequence"/>
</dbReference>
<feature type="chain" id="PRO_5010414721" description="YcdB/YcdC repeated domain-containing protein" evidence="1">
    <location>
        <begin position="25"/>
        <end position="538"/>
    </location>
</feature>
<evidence type="ECO:0000313" key="4">
    <source>
        <dbReference type="EMBL" id="SDH94918.1"/>
    </source>
</evidence>
<dbReference type="OrthoDB" id="2680587at2"/>
<proteinExistence type="predicted"/>
<dbReference type="GeneID" id="42309952"/>
<keyword evidence="1" id="KW-0732">Signal</keyword>
<feature type="signal peptide" evidence="1">
    <location>
        <begin position="1"/>
        <end position="24"/>
    </location>
</feature>
<feature type="domain" description="YcdB/YcdC repeated" evidence="2">
    <location>
        <begin position="336"/>
        <end position="459"/>
    </location>
</feature>
<dbReference type="EMBL" id="LGUG01000004">
    <property type="protein sequence ID" value="KON97826.1"/>
    <property type="molecule type" value="Genomic_DNA"/>
</dbReference>
<evidence type="ECO:0000313" key="6">
    <source>
        <dbReference type="Proteomes" id="UP000182836"/>
    </source>
</evidence>
<dbReference type="RefSeq" id="WP_043067760.1">
    <property type="nucleotide sequence ID" value="NZ_BJOA01000270.1"/>
</dbReference>
<organism evidence="3 5">
    <name type="scientific">Aneurinibacillus migulanus</name>
    <name type="common">Bacillus migulanus</name>
    <dbReference type="NCBI Taxonomy" id="47500"/>
    <lineage>
        <taxon>Bacteria</taxon>
        <taxon>Bacillati</taxon>
        <taxon>Bacillota</taxon>
        <taxon>Bacilli</taxon>
        <taxon>Bacillales</taxon>
        <taxon>Paenibacillaceae</taxon>
        <taxon>Aneurinibacillus group</taxon>
        <taxon>Aneurinibacillus</taxon>
    </lineage>
</organism>